<proteinExistence type="predicted"/>
<comment type="caution">
    <text evidence="2">The sequence shown here is derived from an EMBL/GenBank/DDBJ whole genome shotgun (WGS) entry which is preliminary data.</text>
</comment>
<sequence length="275" mass="31229">MTGVSESSQQSSNLKDEGYIPLLAPVAVSAAEYVITACTGVLIAVGVMEAGKKSSVEEDDNIIRHQKTDFVISPEITDQDRNIVWSAEAHADFWEDDDLDDGPVDASAVQTQATTKTEECESTEKQKACEECLAIPVTSEKYRKVNRWSAITINYQRFIAKTRYDPVAQIIQEFQCLKVTFDGWQPKRCLFLEAKARYDQFFDSKGKPKSWWKGAKSGKKQAERHQTVCNALDNMPHVEWHFLQPISYKYFKALFIEHKNISVHYTPCSDLMITV</sequence>
<evidence type="ECO:0000313" key="3">
    <source>
        <dbReference type="Proteomes" id="UP000280955"/>
    </source>
</evidence>
<dbReference type="Proteomes" id="UP000280955">
    <property type="component" value="Unassembled WGS sequence"/>
</dbReference>
<dbReference type="Pfam" id="PF15648">
    <property type="entry name" value="Tox-REase-5"/>
    <property type="match status" value="1"/>
</dbReference>
<evidence type="ECO:0000313" key="2">
    <source>
        <dbReference type="EMBL" id="RKS58076.1"/>
    </source>
</evidence>
<feature type="domain" description="Tox-REase-5" evidence="1">
    <location>
        <begin position="152"/>
        <end position="245"/>
    </location>
</feature>
<keyword evidence="2" id="KW-0255">Endonuclease</keyword>
<gene>
    <name evidence="2" type="ORF">BDD30_2910</name>
</gene>
<protein>
    <submittedName>
        <fullName evidence="2">Restriction endonuclease fold toxin 5 of polymorphic toxin system</fullName>
    </submittedName>
</protein>
<accession>A0ABX9SM64</accession>
<name>A0ABX9SM64_9GAMM</name>
<keyword evidence="2" id="KW-0378">Hydrolase</keyword>
<keyword evidence="3" id="KW-1185">Reference proteome</keyword>
<dbReference type="RefSeq" id="WP_049795181.1">
    <property type="nucleotide sequence ID" value="NC_012962.1"/>
</dbReference>
<dbReference type="EMBL" id="RBLJ01000003">
    <property type="protein sequence ID" value="RKS58076.1"/>
    <property type="molecule type" value="Genomic_DNA"/>
</dbReference>
<dbReference type="GO" id="GO:0004519">
    <property type="term" value="F:endonuclease activity"/>
    <property type="evidence" value="ECO:0007669"/>
    <property type="project" value="UniProtKB-KW"/>
</dbReference>
<organism evidence="2 3">
    <name type="scientific">Photorhabdus asymbiotica</name>
    <dbReference type="NCBI Taxonomy" id="291112"/>
    <lineage>
        <taxon>Bacteria</taxon>
        <taxon>Pseudomonadati</taxon>
        <taxon>Pseudomonadota</taxon>
        <taxon>Gammaproteobacteria</taxon>
        <taxon>Enterobacterales</taxon>
        <taxon>Morganellaceae</taxon>
        <taxon>Photorhabdus</taxon>
    </lineage>
</organism>
<keyword evidence="2" id="KW-0540">Nuclease</keyword>
<dbReference type="InterPro" id="IPR028904">
    <property type="entry name" value="Tox-REase-5_dom"/>
</dbReference>
<evidence type="ECO:0000259" key="1">
    <source>
        <dbReference type="Pfam" id="PF15648"/>
    </source>
</evidence>
<reference evidence="2 3" key="1">
    <citation type="submission" date="2018-10" db="EMBL/GenBank/DDBJ databases">
        <title>Genomic Encyclopedia of Archaeal and Bacterial Type Strains, Phase II (KMG-II): from individual species to whole genera.</title>
        <authorList>
            <person name="Goeker M."/>
        </authorList>
    </citation>
    <scope>NUCLEOTIDE SEQUENCE [LARGE SCALE GENOMIC DNA]</scope>
    <source>
        <strain evidence="2 3">DSM 15149</strain>
    </source>
</reference>